<dbReference type="Proteomes" id="UP000199584">
    <property type="component" value="Unassembled WGS sequence"/>
</dbReference>
<dbReference type="PANTHER" id="PTHR42983">
    <property type="entry name" value="DINITROGENASE IRON-MOLYBDENUM COFACTOR PROTEIN-RELATED"/>
    <property type="match status" value="1"/>
</dbReference>
<sequence>MRIAISAAGAGPDAPAEERFGRCAWFVIFDEHGNVQESIANTARSSAEGAGVKSTQLLLRNNIDVVLTGRVGPKAMHAMLNGGVVVYTGVAATVNETLEKYLNGQMKPLAVPNARQHAGDTRSERLAT</sequence>
<protein>
    <submittedName>
        <fullName evidence="2">Predicted Fe-Mo cluster-binding protein, NifX family</fullName>
    </submittedName>
</protein>
<dbReference type="InterPro" id="IPR033913">
    <property type="entry name" value="MTH1175_dom"/>
</dbReference>
<dbReference type="RefSeq" id="WP_092481950.1">
    <property type="nucleotide sequence ID" value="NZ_FOYM01000003.1"/>
</dbReference>
<evidence type="ECO:0000313" key="2">
    <source>
        <dbReference type="EMBL" id="SFQ98430.1"/>
    </source>
</evidence>
<evidence type="ECO:0000259" key="1">
    <source>
        <dbReference type="Pfam" id="PF02579"/>
    </source>
</evidence>
<dbReference type="OrthoDB" id="9807451at2"/>
<dbReference type="CDD" id="cd00851">
    <property type="entry name" value="MTH1175"/>
    <property type="match status" value="1"/>
</dbReference>
<dbReference type="InterPro" id="IPR036105">
    <property type="entry name" value="DiNase_FeMo-co_biosyn_sf"/>
</dbReference>
<dbReference type="Gene3D" id="3.30.420.130">
    <property type="entry name" value="Dinitrogenase iron-molybdenum cofactor biosynthesis domain"/>
    <property type="match status" value="1"/>
</dbReference>
<dbReference type="STRING" id="39060.SAMN05660706_103100"/>
<organism evidence="2 3">
    <name type="scientific">Desulfoscipio geothermicus DSM 3669</name>
    <dbReference type="NCBI Taxonomy" id="1121426"/>
    <lineage>
        <taxon>Bacteria</taxon>
        <taxon>Bacillati</taxon>
        <taxon>Bacillota</taxon>
        <taxon>Clostridia</taxon>
        <taxon>Eubacteriales</taxon>
        <taxon>Desulfallaceae</taxon>
        <taxon>Desulfoscipio</taxon>
    </lineage>
</organism>
<feature type="domain" description="Dinitrogenase iron-molybdenum cofactor biosynthesis" evidence="1">
    <location>
        <begin position="16"/>
        <end position="102"/>
    </location>
</feature>
<reference evidence="3" key="1">
    <citation type="submission" date="2016-10" db="EMBL/GenBank/DDBJ databases">
        <authorList>
            <person name="Varghese N."/>
            <person name="Submissions S."/>
        </authorList>
    </citation>
    <scope>NUCLEOTIDE SEQUENCE [LARGE SCALE GENOMIC DNA]</scope>
    <source>
        <strain evidence="3">DSM 3669</strain>
    </source>
</reference>
<dbReference type="EMBL" id="FOYM01000003">
    <property type="protein sequence ID" value="SFQ98430.1"/>
    <property type="molecule type" value="Genomic_DNA"/>
</dbReference>
<keyword evidence="3" id="KW-1185">Reference proteome</keyword>
<dbReference type="Pfam" id="PF02579">
    <property type="entry name" value="Nitro_FeMo-Co"/>
    <property type="match status" value="1"/>
</dbReference>
<dbReference type="SUPFAM" id="SSF53146">
    <property type="entry name" value="Nitrogenase accessory factor-like"/>
    <property type="match status" value="1"/>
</dbReference>
<dbReference type="AlphaFoldDB" id="A0A1I6CZ86"/>
<dbReference type="InterPro" id="IPR003731">
    <property type="entry name" value="Di-Nase_FeMo-co_biosynth"/>
</dbReference>
<proteinExistence type="predicted"/>
<name>A0A1I6CZ86_9FIRM</name>
<accession>A0A1I6CZ86</accession>
<evidence type="ECO:0000313" key="3">
    <source>
        <dbReference type="Proteomes" id="UP000199584"/>
    </source>
</evidence>
<dbReference type="PANTHER" id="PTHR42983:SF1">
    <property type="entry name" value="IRON-MOLYBDENUM PROTEIN"/>
    <property type="match status" value="1"/>
</dbReference>
<gene>
    <name evidence="2" type="ORF">SAMN05660706_103100</name>
</gene>